<gene>
    <name evidence="1" type="ORF">CU635_17920</name>
    <name evidence="2" type="ORF">CVD25_18675</name>
</gene>
<dbReference type="Gene3D" id="2.60.120.580">
    <property type="entry name" value="Acetamidase/Formamidase-like domains"/>
    <property type="match status" value="1"/>
</dbReference>
<organism evidence="1 3">
    <name type="scientific">Bacillus canaveralius</name>
    <dbReference type="NCBI Taxonomy" id="1403243"/>
    <lineage>
        <taxon>Bacteria</taxon>
        <taxon>Bacillati</taxon>
        <taxon>Bacillota</taxon>
        <taxon>Bacilli</taxon>
        <taxon>Bacillales</taxon>
        <taxon>Bacillaceae</taxon>
        <taxon>Bacillus</taxon>
    </lineage>
</organism>
<protein>
    <submittedName>
        <fullName evidence="1">Acetamidase</fullName>
    </submittedName>
</protein>
<evidence type="ECO:0000313" key="4">
    <source>
        <dbReference type="Proteomes" id="UP000235114"/>
    </source>
</evidence>
<comment type="caution">
    <text evidence="1">The sequence shown here is derived from an EMBL/GenBank/DDBJ whole genome shotgun (WGS) entry which is preliminary data.</text>
</comment>
<proteinExistence type="predicted"/>
<accession>A0A2N5GI67</accession>
<dbReference type="Gene3D" id="3.10.28.20">
    <property type="entry name" value="Acetamidase/Formamidase-like domains"/>
    <property type="match status" value="1"/>
</dbReference>
<dbReference type="PANTHER" id="PTHR31891">
    <property type="entry name" value="FORMAMIDASE C869.04-RELATED"/>
    <property type="match status" value="1"/>
</dbReference>
<dbReference type="Proteomes" id="UP000234951">
    <property type="component" value="Unassembled WGS sequence"/>
</dbReference>
<dbReference type="InterPro" id="IPR004304">
    <property type="entry name" value="FmdA_AmdA"/>
</dbReference>
<dbReference type="Pfam" id="PF03069">
    <property type="entry name" value="FmdA_AmdA"/>
    <property type="match status" value="2"/>
</dbReference>
<evidence type="ECO:0000313" key="1">
    <source>
        <dbReference type="EMBL" id="PLR80572.1"/>
    </source>
</evidence>
<reference evidence="2 4" key="2">
    <citation type="submission" date="2017-12" db="EMBL/GenBank/DDBJ databases">
        <title>Comparative Functional Genomics of Dry Heat Resistant strains isolated from the Viking Spacecraft.</title>
        <authorList>
            <person name="Seuylemezian A."/>
            <person name="Cooper K."/>
            <person name="Vaishampayan P."/>
        </authorList>
    </citation>
    <scope>NUCLEOTIDE SEQUENCE [LARGE SCALE GENOMIC DNA]</scope>
    <source>
        <strain evidence="2 4">ATCC 29669</strain>
    </source>
</reference>
<dbReference type="GO" id="GO:0016811">
    <property type="term" value="F:hydrolase activity, acting on carbon-nitrogen (but not peptide) bonds, in linear amides"/>
    <property type="evidence" value="ECO:0007669"/>
    <property type="project" value="InterPro"/>
</dbReference>
<name>A0A2N5GI67_9BACI</name>
<dbReference type="EMBL" id="PGVD01000057">
    <property type="protein sequence ID" value="PLR92520.1"/>
    <property type="molecule type" value="Genomic_DNA"/>
</dbReference>
<sequence>MEIIAKEQAILKMSPKNAPVKKVEAGTTVIFETYDCFSNQIQQEDQPFSSVGWDKINPATGPLFVEGAEPEDILKVTIIDIKIDSKGVMTTAPKLGVLGDIVTGETTKIIPIYDGKAIFNDKIHIPIKPMIGVIGTAPGDEEIPTGTPGAHGGNMDCKKIIKGSTLYLPVNVSGALLSMGDLHAVMADGEIVICGLEVPGEVTVKMDVIKGESLPLPMLVSEDRVITIASAQTLDDAAKLATVNMHQFLVKQLGLEIDEAGMLLSLVGDLRICQVVDPLMTARMELPQWILDQYEYKLK</sequence>
<keyword evidence="4" id="KW-1185">Reference proteome</keyword>
<dbReference type="Gene3D" id="2.40.10.120">
    <property type="match status" value="1"/>
</dbReference>
<dbReference type="AlphaFoldDB" id="A0A2N5GI67"/>
<dbReference type="Proteomes" id="UP000235114">
    <property type="component" value="Unassembled WGS sequence"/>
</dbReference>
<reference evidence="1 3" key="1">
    <citation type="submission" date="2017-11" db="EMBL/GenBank/DDBJ databases">
        <title>Comparitive Functional Genomics of Dry Heat Resistant strains isolated from the Viking Spacecraft.</title>
        <authorList>
            <person name="Seuylemezian A."/>
            <person name="Cooper K."/>
            <person name="Vaishampayan P."/>
        </authorList>
    </citation>
    <scope>NUCLEOTIDE SEQUENCE [LARGE SCALE GENOMIC DNA]</scope>
    <source>
        <strain evidence="1 3">M4.6</strain>
    </source>
</reference>
<dbReference type="PANTHER" id="PTHR31891:SF1">
    <property type="entry name" value="FORMAMIDASE C869.04-RELATED"/>
    <property type="match status" value="1"/>
</dbReference>
<dbReference type="EMBL" id="PGVA01000049">
    <property type="protein sequence ID" value="PLR80572.1"/>
    <property type="molecule type" value="Genomic_DNA"/>
</dbReference>
<dbReference type="RefSeq" id="WP_101578744.1">
    <property type="nucleotide sequence ID" value="NZ_PGVA01000049.1"/>
</dbReference>
<dbReference type="OrthoDB" id="9811740at2"/>
<evidence type="ECO:0000313" key="3">
    <source>
        <dbReference type="Proteomes" id="UP000234951"/>
    </source>
</evidence>
<dbReference type="SUPFAM" id="SSF141130">
    <property type="entry name" value="Acetamidase/Formamidase-like"/>
    <property type="match status" value="1"/>
</dbReference>
<evidence type="ECO:0000313" key="2">
    <source>
        <dbReference type="EMBL" id="PLR92520.1"/>
    </source>
</evidence>